<sequence length="125" mass="14195">MRLRFNLTCDDVLGLLHQEEIQRGMRPVYFQHIVRQSPEFEFDSFNADWAIECFMAQLAETLANGAHSSVESALREMASEKGVERLAEIPASLFQPDTDNEAGTDQALQIGLNNFFSDRKYSNCC</sequence>
<accession>A0A485JP05</accession>
<protein>
    <submittedName>
        <fullName evidence="1">Uncharacterized protein</fullName>
    </submittedName>
</protein>
<organism evidence="1 2">
    <name type="scientific">Escherichia coli</name>
    <dbReference type="NCBI Taxonomy" id="562"/>
    <lineage>
        <taxon>Bacteria</taxon>
        <taxon>Pseudomonadati</taxon>
        <taxon>Pseudomonadota</taxon>
        <taxon>Gammaproteobacteria</taxon>
        <taxon>Enterobacterales</taxon>
        <taxon>Enterobacteriaceae</taxon>
        <taxon>Escherichia</taxon>
    </lineage>
</organism>
<dbReference type="Proteomes" id="UP000358010">
    <property type="component" value="Unassembled WGS sequence"/>
</dbReference>
<dbReference type="EMBL" id="CAADJZ010000001">
    <property type="protein sequence ID" value="VFT71348.1"/>
    <property type="molecule type" value="Genomic_DNA"/>
</dbReference>
<name>A0A485JP05_ECOLX</name>
<dbReference type="AlphaFoldDB" id="A0A485JP05"/>
<gene>
    <name evidence="1" type="ORF">NCTC10974_04967</name>
</gene>
<evidence type="ECO:0000313" key="1">
    <source>
        <dbReference type="EMBL" id="VFT71348.1"/>
    </source>
</evidence>
<reference evidence="1 2" key="1">
    <citation type="submission" date="2019-03" db="EMBL/GenBank/DDBJ databases">
        <authorList>
            <consortium name="Pathogen Informatics"/>
        </authorList>
    </citation>
    <scope>NUCLEOTIDE SEQUENCE [LARGE SCALE GENOMIC DNA]</scope>
    <source>
        <strain evidence="1 2">NCTC10974</strain>
    </source>
</reference>
<proteinExistence type="predicted"/>
<evidence type="ECO:0000313" key="2">
    <source>
        <dbReference type="Proteomes" id="UP000358010"/>
    </source>
</evidence>